<comment type="caution">
    <text evidence="2">The sequence shown here is derived from an EMBL/GenBank/DDBJ whole genome shotgun (WGS) entry which is preliminary data.</text>
</comment>
<evidence type="ECO:0000313" key="2">
    <source>
        <dbReference type="EMBL" id="HIU29230.1"/>
    </source>
</evidence>
<dbReference type="InterPro" id="IPR045540">
    <property type="entry name" value="YegS/DAGK_C"/>
</dbReference>
<protein>
    <recommendedName>
        <fullName evidence="1">YegS/DAGK C-terminal domain-containing protein</fullName>
    </recommendedName>
</protein>
<dbReference type="SUPFAM" id="SSF111331">
    <property type="entry name" value="NAD kinase/diacylglycerol kinase-like"/>
    <property type="match status" value="1"/>
</dbReference>
<evidence type="ECO:0000313" key="3">
    <source>
        <dbReference type="Proteomes" id="UP000824089"/>
    </source>
</evidence>
<dbReference type="InterPro" id="IPR016064">
    <property type="entry name" value="NAD/diacylglycerol_kinase_sf"/>
</dbReference>
<dbReference type="AlphaFoldDB" id="A0A9D1I985"/>
<feature type="non-terminal residue" evidence="2">
    <location>
        <position position="1"/>
    </location>
</feature>
<accession>A0A9D1I985</accession>
<name>A0A9D1I985_9CLOT</name>
<evidence type="ECO:0000259" key="1">
    <source>
        <dbReference type="Pfam" id="PF19279"/>
    </source>
</evidence>
<proteinExistence type="predicted"/>
<gene>
    <name evidence="2" type="ORF">IAD50_02915</name>
</gene>
<reference evidence="2" key="1">
    <citation type="submission" date="2020-10" db="EMBL/GenBank/DDBJ databases">
        <authorList>
            <person name="Gilroy R."/>
        </authorList>
    </citation>
    <scope>NUCLEOTIDE SEQUENCE</scope>
    <source>
        <strain evidence="2">CHK195-4489</strain>
    </source>
</reference>
<dbReference type="Proteomes" id="UP000824089">
    <property type="component" value="Unassembled WGS sequence"/>
</dbReference>
<dbReference type="Pfam" id="PF19279">
    <property type="entry name" value="YegS_C"/>
    <property type="match status" value="1"/>
</dbReference>
<organism evidence="2 3">
    <name type="scientific">Candidatus Egerieisoma faecipullorum</name>
    <dbReference type="NCBI Taxonomy" id="2840963"/>
    <lineage>
        <taxon>Bacteria</taxon>
        <taxon>Bacillati</taxon>
        <taxon>Bacillota</taxon>
        <taxon>Clostridia</taxon>
        <taxon>Eubacteriales</taxon>
        <taxon>Clostridiaceae</taxon>
        <taxon>Clostridiaceae incertae sedis</taxon>
        <taxon>Candidatus Egerieisoma</taxon>
    </lineage>
</organism>
<reference evidence="2" key="2">
    <citation type="journal article" date="2021" name="PeerJ">
        <title>Extensive microbial diversity within the chicken gut microbiome revealed by metagenomics and culture.</title>
        <authorList>
            <person name="Gilroy R."/>
            <person name="Ravi A."/>
            <person name="Getino M."/>
            <person name="Pursley I."/>
            <person name="Horton D.L."/>
            <person name="Alikhan N.F."/>
            <person name="Baker D."/>
            <person name="Gharbi K."/>
            <person name="Hall N."/>
            <person name="Watson M."/>
            <person name="Adriaenssens E.M."/>
            <person name="Foster-Nyarko E."/>
            <person name="Jarju S."/>
            <person name="Secka A."/>
            <person name="Antonio M."/>
            <person name="Oren A."/>
            <person name="Chaudhuri R.R."/>
            <person name="La Ragione R."/>
            <person name="Hildebrand F."/>
            <person name="Pallen M.J."/>
        </authorList>
    </citation>
    <scope>NUCLEOTIDE SEQUENCE</scope>
    <source>
        <strain evidence="2">CHK195-4489</strain>
    </source>
</reference>
<sequence>VSENWFRTTPLLFEMDGEREVFDVFFFILANSKSVGGFPKICVDAKINDGYMDLCVVKNVDALTALPVLTQIQAGTHIHNKLVEYRQVRDLRIFPTEETTEFHLDCDGEYAGELPLHAEVLQGGVQLLLPAENTKTKKIVMEDQGAIPQS</sequence>
<feature type="domain" description="YegS/DAGK C-terminal" evidence="1">
    <location>
        <begin position="6"/>
        <end position="128"/>
    </location>
</feature>
<dbReference type="EMBL" id="DVMM01000059">
    <property type="protein sequence ID" value="HIU29230.1"/>
    <property type="molecule type" value="Genomic_DNA"/>
</dbReference>
<dbReference type="Gene3D" id="2.60.200.40">
    <property type="match status" value="1"/>
</dbReference>